<dbReference type="PROSITE" id="PS51005">
    <property type="entry name" value="NAC"/>
    <property type="match status" value="1"/>
</dbReference>
<feature type="region of interest" description="Disordered" evidence="8">
    <location>
        <begin position="143"/>
        <end position="219"/>
    </location>
</feature>
<feature type="compositionally biased region" description="Low complexity" evidence="8">
    <location>
        <begin position="171"/>
        <end position="189"/>
    </location>
</feature>
<dbReference type="GO" id="GO:0006355">
    <property type="term" value="P:regulation of DNA-templated transcription"/>
    <property type="evidence" value="ECO:0007669"/>
    <property type="project" value="InterPro"/>
</dbReference>
<evidence type="ECO:0000256" key="1">
    <source>
        <dbReference type="ARBA" id="ARBA00004123"/>
    </source>
</evidence>
<feature type="compositionally biased region" description="Low complexity" evidence="8">
    <location>
        <begin position="316"/>
        <end position="328"/>
    </location>
</feature>
<feature type="region of interest" description="Disordered" evidence="8">
    <location>
        <begin position="282"/>
        <end position="328"/>
    </location>
</feature>
<protein>
    <recommendedName>
        <fullName evidence="9">NAC domain-containing protein</fullName>
    </recommendedName>
</protein>
<dbReference type="Pfam" id="PF08583">
    <property type="entry name" value="Cmc1"/>
    <property type="match status" value="1"/>
</dbReference>
<keyword evidence="5" id="KW-1015">Disulfide bond</keyword>
<organism evidence="10">
    <name type="scientific">Oryza sativa subsp. japonica</name>
    <name type="common">Rice</name>
    <dbReference type="NCBI Taxonomy" id="39947"/>
    <lineage>
        <taxon>Eukaryota</taxon>
        <taxon>Viridiplantae</taxon>
        <taxon>Streptophyta</taxon>
        <taxon>Embryophyta</taxon>
        <taxon>Tracheophyta</taxon>
        <taxon>Spermatophyta</taxon>
        <taxon>Magnoliopsida</taxon>
        <taxon>Liliopsida</taxon>
        <taxon>Poales</taxon>
        <taxon>Poaceae</taxon>
        <taxon>BOP clade</taxon>
        <taxon>Oryzoideae</taxon>
        <taxon>Oryzeae</taxon>
        <taxon>Oryzinae</taxon>
        <taxon>Oryza</taxon>
        <taxon>Oryza sativa</taxon>
    </lineage>
</organism>
<reference evidence="10" key="1">
    <citation type="journal article" date="2005" name="PLoS Biol.">
        <title>The genomes of Oryza sativa: a history of duplications.</title>
        <authorList>
            <person name="Yu J."/>
            <person name="Wang J."/>
            <person name="Lin W."/>
            <person name="Li S."/>
            <person name="Li H."/>
            <person name="Zhou J."/>
            <person name="Ni P."/>
            <person name="Dong W."/>
            <person name="Hu S."/>
            <person name="Zeng C."/>
            <person name="Zhang J."/>
            <person name="Zhang Y."/>
            <person name="Li R."/>
            <person name="Xu Z."/>
            <person name="Li S."/>
            <person name="Li X."/>
            <person name="Zheng H."/>
            <person name="Cong L."/>
            <person name="Lin L."/>
            <person name="Yin J."/>
            <person name="Geng J."/>
            <person name="Li G."/>
            <person name="Shi J."/>
            <person name="Liu J."/>
            <person name="Lv H."/>
            <person name="Li J."/>
            <person name="Wang J."/>
            <person name="Deng Y."/>
            <person name="Ran L."/>
            <person name="Shi X."/>
            <person name="Wang X."/>
            <person name="Wu Q."/>
            <person name="Li C."/>
            <person name="Ren X."/>
            <person name="Wang J."/>
            <person name="Wang X."/>
            <person name="Li D."/>
            <person name="Liu D."/>
            <person name="Zhang X."/>
            <person name="Ji Z."/>
            <person name="Zhao W."/>
            <person name="Sun Y."/>
            <person name="Zhang Z."/>
            <person name="Bao J."/>
            <person name="Han Y."/>
            <person name="Dong L."/>
            <person name="Ji J."/>
            <person name="Chen P."/>
            <person name="Wu S."/>
            <person name="Liu J."/>
            <person name="Xiao Y."/>
            <person name="Bu D."/>
            <person name="Tan J."/>
            <person name="Yang L."/>
            <person name="Ye C."/>
            <person name="Zhang J."/>
            <person name="Xu J."/>
            <person name="Zhou Y."/>
            <person name="Yu Y."/>
            <person name="Zhang B."/>
            <person name="Zhuang S."/>
            <person name="Wei H."/>
            <person name="Liu B."/>
            <person name="Lei M."/>
            <person name="Yu H."/>
            <person name="Li Y."/>
            <person name="Xu H."/>
            <person name="Wei S."/>
            <person name="He X."/>
            <person name="Fang L."/>
            <person name="Zhang Z."/>
            <person name="Zhang Y."/>
            <person name="Huang X."/>
            <person name="Su Z."/>
            <person name="Tong W."/>
            <person name="Li J."/>
            <person name="Tong Z."/>
            <person name="Li S."/>
            <person name="Ye J."/>
            <person name="Wang L."/>
            <person name="Fang L."/>
            <person name="Lei T."/>
            <person name="Chen C."/>
            <person name="Chen H."/>
            <person name="Xu Z."/>
            <person name="Li H."/>
            <person name="Huang H."/>
            <person name="Zhang F."/>
            <person name="Xu H."/>
            <person name="Li N."/>
            <person name="Zhao C."/>
            <person name="Li S."/>
            <person name="Dong L."/>
            <person name="Huang Y."/>
            <person name="Li L."/>
            <person name="Xi Y."/>
            <person name="Qi Q."/>
            <person name="Li W."/>
            <person name="Zhang B."/>
            <person name="Hu W."/>
            <person name="Zhang Y."/>
            <person name="Tian X."/>
            <person name="Jiao Y."/>
            <person name="Liang X."/>
            <person name="Jin J."/>
            <person name="Gao L."/>
            <person name="Zheng W."/>
            <person name="Hao B."/>
            <person name="Liu S."/>
            <person name="Wang W."/>
            <person name="Yuan L."/>
            <person name="Cao M."/>
            <person name="McDermott J."/>
            <person name="Samudrala R."/>
            <person name="Wang J."/>
            <person name="Wong G.K."/>
            <person name="Yang H."/>
        </authorList>
    </citation>
    <scope>NUCLEOTIDE SEQUENCE [LARGE SCALE GENOMIC DNA]</scope>
</reference>
<dbReference type="SUPFAM" id="SSF101941">
    <property type="entry name" value="NAC domain"/>
    <property type="match status" value="1"/>
</dbReference>
<keyword evidence="6" id="KW-0804">Transcription</keyword>
<feature type="domain" description="NAC" evidence="9">
    <location>
        <begin position="10"/>
        <end position="159"/>
    </location>
</feature>
<dbReference type="InterPro" id="IPR036093">
    <property type="entry name" value="NAC_dom_sf"/>
</dbReference>
<dbReference type="InterPro" id="IPR013892">
    <property type="entry name" value="Cyt_c_biogenesis_Cmc1-like"/>
</dbReference>
<dbReference type="PANTHER" id="PTHR31744:SF212">
    <property type="entry name" value="PROTEIN SOMBRERO-LIKE ISOFORM X2"/>
    <property type="match status" value="1"/>
</dbReference>
<evidence type="ECO:0000256" key="8">
    <source>
        <dbReference type="SAM" id="MobiDB-lite"/>
    </source>
</evidence>
<comment type="subcellular location">
    <subcellularLocation>
        <location evidence="1">Nucleus</location>
    </subcellularLocation>
</comment>
<keyword evidence="7" id="KW-0539">Nucleus</keyword>
<dbReference type="GO" id="GO:0005634">
    <property type="term" value="C:nucleus"/>
    <property type="evidence" value="ECO:0007669"/>
    <property type="project" value="UniProtKB-SubCell"/>
</dbReference>
<dbReference type="PANTHER" id="PTHR31744">
    <property type="entry name" value="PROTEIN CUP-SHAPED COTYLEDON 2-RELATED"/>
    <property type="match status" value="1"/>
</dbReference>
<evidence type="ECO:0000313" key="10">
    <source>
        <dbReference type="EMBL" id="EEE61068.1"/>
    </source>
</evidence>
<evidence type="ECO:0000256" key="6">
    <source>
        <dbReference type="ARBA" id="ARBA00023163"/>
    </source>
</evidence>
<evidence type="ECO:0000256" key="7">
    <source>
        <dbReference type="ARBA" id="ARBA00023242"/>
    </source>
</evidence>
<gene>
    <name evidence="10" type="ORF">OsJ_14926</name>
</gene>
<dbReference type="Proteomes" id="UP000007752">
    <property type="component" value="Chromosome 4"/>
</dbReference>
<evidence type="ECO:0000256" key="3">
    <source>
        <dbReference type="ARBA" id="ARBA00023015"/>
    </source>
</evidence>
<keyword evidence="4" id="KW-0238">DNA-binding</keyword>
<dbReference type="GO" id="GO:0003677">
    <property type="term" value="F:DNA binding"/>
    <property type="evidence" value="ECO:0007669"/>
    <property type="project" value="UniProtKB-KW"/>
</dbReference>
<evidence type="ECO:0000256" key="4">
    <source>
        <dbReference type="ARBA" id="ARBA00023125"/>
    </source>
</evidence>
<feature type="compositionally biased region" description="Gly residues" evidence="8">
    <location>
        <begin position="303"/>
        <end position="315"/>
    </location>
</feature>
<name>B9FFD4_ORYSJ</name>
<evidence type="ECO:0000256" key="5">
    <source>
        <dbReference type="ARBA" id="ARBA00023157"/>
    </source>
</evidence>
<evidence type="ECO:0000259" key="9">
    <source>
        <dbReference type="PROSITE" id="PS51005"/>
    </source>
</evidence>
<dbReference type="InterPro" id="IPR003441">
    <property type="entry name" value="NAC-dom"/>
</dbReference>
<dbReference type="Gene3D" id="2.170.150.80">
    <property type="entry name" value="NAC domain"/>
    <property type="match status" value="1"/>
</dbReference>
<reference evidence="10" key="2">
    <citation type="submission" date="2008-12" db="EMBL/GenBank/DDBJ databases">
        <title>Improved gene annotation of the rice (Oryza sativa) genomes.</title>
        <authorList>
            <person name="Wang J."/>
            <person name="Li R."/>
            <person name="Fan W."/>
            <person name="Huang Q."/>
            <person name="Zhang J."/>
            <person name="Zhou Y."/>
            <person name="Hu Y."/>
            <person name="Zi S."/>
            <person name="Li J."/>
            <person name="Ni P."/>
            <person name="Zheng H."/>
            <person name="Zhang Y."/>
            <person name="Zhao M."/>
            <person name="Hao Q."/>
            <person name="McDermott J."/>
            <person name="Samudrala R."/>
            <person name="Kristiansen K."/>
            <person name="Wong G.K.-S."/>
        </authorList>
    </citation>
    <scope>NUCLEOTIDE SEQUENCE</scope>
</reference>
<dbReference type="Pfam" id="PF02365">
    <property type="entry name" value="NAM"/>
    <property type="match status" value="1"/>
</dbReference>
<comment type="similarity">
    <text evidence="2">Belongs to the CMC family.</text>
</comment>
<keyword evidence="3" id="KW-0805">Transcription regulation</keyword>
<dbReference type="EMBL" id="CM000141">
    <property type="protein sequence ID" value="EEE61068.1"/>
    <property type="molecule type" value="Genomic_DNA"/>
</dbReference>
<accession>B9FFD4</accession>
<sequence length="459" mass="50815">MAAFSSSNGVPPGFRFHPTDEELLLYYLKKKVGFEKFDLEVIREVDLNKIEPWDLQERCRIGSAPQNEWYFFSHKDRKYPTGSRTNRATTAGFWKATGRDKCIRTSYRKIGMRKTLVFYRGRAPHGQKTDWIMHEYRLEDADDSQSASSGFELSPTDRSPTRRRRTDGWCAGCSRRSASSRSAAAAAARGAGGAREGTSAAATWPSRRRLAAGTPWPRRRTTCTRHHQYHHHHHHAAAASPFYYTQMPPPPAAAPPHAAYSHHVQVQDLLTNHRPSADAGYDFSGLPAVDHHHHHPGLDVGSSDGGGGVAAGGADGDQAAAAAAGSTDQQQWQAMDGFSNGGAGAAAAVQQQLGAISSGQRGGEMDLWGYGRLTFYIFGNASPSNLTQASYIIEAFQKCHVDHPVKKFFGECTDLKIKLDQCFRQEKALKRKANFEESKKFKEQLLAYKKEMAEQDKES</sequence>
<dbReference type="AlphaFoldDB" id="B9FFD4"/>
<evidence type="ECO:0000256" key="2">
    <source>
        <dbReference type="ARBA" id="ARBA00007347"/>
    </source>
</evidence>
<proteinExistence type="inferred from homology"/>